<organism evidence="1 2">
    <name type="scientific">Rhizophagus clarus</name>
    <dbReference type="NCBI Taxonomy" id="94130"/>
    <lineage>
        <taxon>Eukaryota</taxon>
        <taxon>Fungi</taxon>
        <taxon>Fungi incertae sedis</taxon>
        <taxon>Mucoromycota</taxon>
        <taxon>Glomeromycotina</taxon>
        <taxon>Glomeromycetes</taxon>
        <taxon>Glomerales</taxon>
        <taxon>Glomeraceae</taxon>
        <taxon>Rhizophagus</taxon>
    </lineage>
</organism>
<sequence length="72" mass="8827">MEVFTSQYDQNRINVQLLRSKVNIKEKEIRDKNVSTEEDVEQKLDGKEMEHEELFEEYFHDELINQKFKVTY</sequence>
<dbReference type="AlphaFoldDB" id="A0A8H3LUJ4"/>
<dbReference type="EMBL" id="BLAL01000213">
    <property type="protein sequence ID" value="GES92160.1"/>
    <property type="molecule type" value="Genomic_DNA"/>
</dbReference>
<accession>A0A8H3LUJ4</accession>
<dbReference type="Proteomes" id="UP000615446">
    <property type="component" value="Unassembled WGS sequence"/>
</dbReference>
<comment type="caution">
    <text evidence="1">The sequence shown here is derived from an EMBL/GenBank/DDBJ whole genome shotgun (WGS) entry which is preliminary data.</text>
</comment>
<gene>
    <name evidence="1" type="ORF">RCL2_001894800</name>
</gene>
<evidence type="ECO:0000313" key="2">
    <source>
        <dbReference type="Proteomes" id="UP000615446"/>
    </source>
</evidence>
<reference evidence="1" key="1">
    <citation type="submission" date="2019-10" db="EMBL/GenBank/DDBJ databases">
        <title>Conservation and host-specific expression of non-tandemly repeated heterogenous ribosome RNA gene in arbuscular mycorrhizal fungi.</title>
        <authorList>
            <person name="Maeda T."/>
            <person name="Kobayashi Y."/>
            <person name="Nakagawa T."/>
            <person name="Ezawa T."/>
            <person name="Yamaguchi K."/>
            <person name="Bino T."/>
            <person name="Nishimoto Y."/>
            <person name="Shigenobu S."/>
            <person name="Kawaguchi M."/>
        </authorList>
    </citation>
    <scope>NUCLEOTIDE SEQUENCE</scope>
    <source>
        <strain evidence="1">HR1</strain>
    </source>
</reference>
<protein>
    <submittedName>
        <fullName evidence="1">Uncharacterized protein</fullName>
    </submittedName>
</protein>
<proteinExistence type="predicted"/>
<name>A0A8H3LUJ4_9GLOM</name>
<evidence type="ECO:0000313" key="1">
    <source>
        <dbReference type="EMBL" id="GES92160.1"/>
    </source>
</evidence>